<evidence type="ECO:0000256" key="4">
    <source>
        <dbReference type="ARBA" id="ARBA00022614"/>
    </source>
</evidence>
<dbReference type="CDD" id="cd15136">
    <property type="entry name" value="7tmA_Glyco_hormone_R"/>
    <property type="match status" value="1"/>
</dbReference>
<dbReference type="Gene3D" id="1.20.1070.10">
    <property type="entry name" value="Rhodopsin 7-helix transmembrane proteins"/>
    <property type="match status" value="1"/>
</dbReference>
<feature type="transmembrane region" description="Helical" evidence="13">
    <location>
        <begin position="626"/>
        <end position="649"/>
    </location>
</feature>
<evidence type="ECO:0000256" key="3">
    <source>
        <dbReference type="ARBA" id="ARBA00022475"/>
    </source>
</evidence>
<feature type="compositionally biased region" description="Basic and acidic residues" evidence="12">
    <location>
        <begin position="823"/>
        <end position="834"/>
    </location>
</feature>
<keyword evidence="3" id="KW-1003">Cell membrane</keyword>
<evidence type="ECO:0000256" key="8">
    <source>
        <dbReference type="ARBA" id="ARBA00023040"/>
    </source>
</evidence>
<gene>
    <name evidence="16" type="primary">LOC108742576</name>
</gene>
<feature type="domain" description="G-protein coupled receptors family 1 profile" evidence="14">
    <location>
        <begin position="519"/>
        <end position="767"/>
    </location>
</feature>
<keyword evidence="7 13" id="KW-1133">Transmembrane helix</keyword>
<dbReference type="Proteomes" id="UP000192223">
    <property type="component" value="Unplaced"/>
</dbReference>
<keyword evidence="11" id="KW-0807">Transducer</keyword>
<evidence type="ECO:0000256" key="9">
    <source>
        <dbReference type="ARBA" id="ARBA00023136"/>
    </source>
</evidence>
<feature type="region of interest" description="Disordered" evidence="12">
    <location>
        <begin position="814"/>
        <end position="834"/>
    </location>
</feature>
<dbReference type="PROSITE" id="PS50262">
    <property type="entry name" value="G_PROTEIN_RECEP_F1_2"/>
    <property type="match status" value="1"/>
</dbReference>
<dbReference type="Pfam" id="PF00001">
    <property type="entry name" value="7tm_1"/>
    <property type="match status" value="1"/>
</dbReference>
<evidence type="ECO:0000256" key="13">
    <source>
        <dbReference type="SAM" id="Phobius"/>
    </source>
</evidence>
<evidence type="ECO:0000256" key="7">
    <source>
        <dbReference type="ARBA" id="ARBA00022989"/>
    </source>
</evidence>
<dbReference type="GO" id="GO:0007189">
    <property type="term" value="P:adenylate cyclase-activating G protein-coupled receptor signaling pathway"/>
    <property type="evidence" value="ECO:0007669"/>
    <property type="project" value="TreeGrafter"/>
</dbReference>
<accession>A0A7F5R4G0</accession>
<dbReference type="PROSITE" id="PS00237">
    <property type="entry name" value="G_PROTEIN_RECEP_F1_1"/>
    <property type="match status" value="1"/>
</dbReference>
<feature type="transmembrane region" description="Helical" evidence="13">
    <location>
        <begin position="503"/>
        <end position="527"/>
    </location>
</feature>
<keyword evidence="9 13" id="KW-0472">Membrane</keyword>
<dbReference type="GO" id="GO:0009755">
    <property type="term" value="P:hormone-mediated signaling pathway"/>
    <property type="evidence" value="ECO:0007669"/>
    <property type="project" value="TreeGrafter"/>
</dbReference>
<feature type="transmembrane region" description="Helical" evidence="13">
    <location>
        <begin position="539"/>
        <end position="558"/>
    </location>
</feature>
<dbReference type="GO" id="GO:0016500">
    <property type="term" value="F:protein-hormone receptor activity"/>
    <property type="evidence" value="ECO:0007669"/>
    <property type="project" value="InterPro"/>
</dbReference>
<keyword evidence="8" id="KW-0297">G-protein coupled receptor</keyword>
<dbReference type="FunFam" id="3.80.10.10:FF:000426">
    <property type="entry name" value="Follicle-stimulating hormone receptor-like Protein"/>
    <property type="match status" value="1"/>
</dbReference>
<dbReference type="InterPro" id="IPR017452">
    <property type="entry name" value="GPCR_Rhodpsn_7TM"/>
</dbReference>
<dbReference type="Gene3D" id="3.80.10.10">
    <property type="entry name" value="Ribonuclease Inhibitor"/>
    <property type="match status" value="1"/>
</dbReference>
<dbReference type="InterPro" id="IPR002131">
    <property type="entry name" value="Gphrmn_rcpt_fam"/>
</dbReference>
<proteinExistence type="inferred from homology"/>
<dbReference type="InterPro" id="IPR000276">
    <property type="entry name" value="GPCR_Rhodpsn"/>
</dbReference>
<evidence type="ECO:0000259" key="14">
    <source>
        <dbReference type="PROSITE" id="PS50262"/>
    </source>
</evidence>
<evidence type="ECO:0000256" key="5">
    <source>
        <dbReference type="ARBA" id="ARBA00022692"/>
    </source>
</evidence>
<keyword evidence="10" id="KW-0675">Receptor</keyword>
<name>A0A7F5R4G0_AGRPL</name>
<dbReference type="Pfam" id="PF13855">
    <property type="entry name" value="LRR_8"/>
    <property type="match status" value="1"/>
</dbReference>
<evidence type="ECO:0000256" key="10">
    <source>
        <dbReference type="ARBA" id="ARBA00023170"/>
    </source>
</evidence>
<keyword evidence="4" id="KW-0433">Leucine-rich repeat</keyword>
<evidence type="ECO:0000313" key="16">
    <source>
        <dbReference type="RefSeq" id="XP_025830309.1"/>
    </source>
</evidence>
<dbReference type="PRINTS" id="PR00373">
    <property type="entry name" value="GLYCHORMONER"/>
</dbReference>
<dbReference type="InParanoid" id="A0A7F5R4G0"/>
<dbReference type="PANTHER" id="PTHR24372:SF74">
    <property type="entry name" value="LP13728P"/>
    <property type="match status" value="1"/>
</dbReference>
<keyword evidence="15" id="KW-1185">Reference proteome</keyword>
<comment type="similarity">
    <text evidence="2">Belongs to the G-protein coupled receptor 1 family.</text>
</comment>
<feature type="transmembrane region" description="Helical" evidence="13">
    <location>
        <begin position="715"/>
        <end position="738"/>
    </location>
</feature>
<dbReference type="InterPro" id="IPR001611">
    <property type="entry name" value="Leu-rich_rpt"/>
</dbReference>
<evidence type="ECO:0000256" key="6">
    <source>
        <dbReference type="ARBA" id="ARBA00022737"/>
    </source>
</evidence>
<protein>
    <submittedName>
        <fullName evidence="16">Thyrotropin receptor-like isoform X1</fullName>
    </submittedName>
</protein>
<feature type="transmembrane region" description="Helical" evidence="13">
    <location>
        <begin position="12"/>
        <end position="31"/>
    </location>
</feature>
<dbReference type="GO" id="GO:0005886">
    <property type="term" value="C:plasma membrane"/>
    <property type="evidence" value="ECO:0007669"/>
    <property type="project" value="UniProtKB-SubCell"/>
</dbReference>
<evidence type="ECO:0000256" key="11">
    <source>
        <dbReference type="ARBA" id="ARBA00023224"/>
    </source>
</evidence>
<dbReference type="PRINTS" id="PR00237">
    <property type="entry name" value="GPCRRHODOPSN"/>
</dbReference>
<dbReference type="GeneID" id="108742576"/>
<feature type="transmembrane region" description="Helical" evidence="13">
    <location>
        <begin position="669"/>
        <end position="694"/>
    </location>
</feature>
<evidence type="ECO:0000313" key="15">
    <source>
        <dbReference type="Proteomes" id="UP000192223"/>
    </source>
</evidence>
<dbReference type="AlphaFoldDB" id="A0A7F5R4G0"/>
<dbReference type="GO" id="GO:0008528">
    <property type="term" value="F:G protein-coupled peptide receptor activity"/>
    <property type="evidence" value="ECO:0007669"/>
    <property type="project" value="TreeGrafter"/>
</dbReference>
<dbReference type="SUPFAM" id="SSF81321">
    <property type="entry name" value="Family A G protein-coupled receptor-like"/>
    <property type="match status" value="1"/>
</dbReference>
<dbReference type="FunCoup" id="A0A7F5R4G0">
    <property type="interactions" value="68"/>
</dbReference>
<evidence type="ECO:0000256" key="1">
    <source>
        <dbReference type="ARBA" id="ARBA00004651"/>
    </source>
</evidence>
<dbReference type="SUPFAM" id="SSF52058">
    <property type="entry name" value="L domain-like"/>
    <property type="match status" value="1"/>
</dbReference>
<dbReference type="RefSeq" id="XP_025830309.1">
    <property type="nucleotide sequence ID" value="XM_025974524.1"/>
</dbReference>
<organism evidence="15 16">
    <name type="scientific">Agrilus planipennis</name>
    <name type="common">Emerald ash borer</name>
    <name type="synonym">Agrilus marcopoli</name>
    <dbReference type="NCBI Taxonomy" id="224129"/>
    <lineage>
        <taxon>Eukaryota</taxon>
        <taxon>Metazoa</taxon>
        <taxon>Ecdysozoa</taxon>
        <taxon>Arthropoda</taxon>
        <taxon>Hexapoda</taxon>
        <taxon>Insecta</taxon>
        <taxon>Pterygota</taxon>
        <taxon>Neoptera</taxon>
        <taxon>Endopterygota</taxon>
        <taxon>Coleoptera</taxon>
        <taxon>Polyphaga</taxon>
        <taxon>Elateriformia</taxon>
        <taxon>Buprestoidea</taxon>
        <taxon>Buprestidae</taxon>
        <taxon>Agrilinae</taxon>
        <taxon>Agrilus</taxon>
    </lineage>
</organism>
<keyword evidence="5 13" id="KW-0812">Transmembrane</keyword>
<dbReference type="KEGG" id="apln:108742576"/>
<dbReference type="PANTHER" id="PTHR24372">
    <property type="entry name" value="GLYCOPROTEIN HORMONE RECEPTOR"/>
    <property type="match status" value="1"/>
</dbReference>
<feature type="transmembrane region" description="Helical" evidence="13">
    <location>
        <begin position="578"/>
        <end position="605"/>
    </location>
</feature>
<comment type="subcellular location">
    <subcellularLocation>
        <location evidence="1">Cell membrane</location>
        <topology evidence="1">Multi-pass membrane protein</topology>
    </subcellularLocation>
</comment>
<dbReference type="OrthoDB" id="5981530at2759"/>
<dbReference type="InterPro" id="IPR032675">
    <property type="entry name" value="LRR_dom_sf"/>
</dbReference>
<evidence type="ECO:0000256" key="12">
    <source>
        <dbReference type="SAM" id="MobiDB-lite"/>
    </source>
</evidence>
<sequence length="834" mass="94353">MTSNHHEQMKRQACIVPLVIITLLRFIIAIAENEHGSGMNSIQDLQSLVTRTNSTKSYNKKFCDCYNASEGTGQQPEIECRCFGKNFTRIPSNLQKGVQKIIITDSDIRFINRDAFQPYKDTLMDVTLGNLPKMRVIEKGIFRDIPRLRTVYITNAPQIKFLHDLLMGVTTRKFLTLRIIHTGLHEIPRLDYLHPDNILHMLDLEGNKLEKVPPNSVKINAEQAIFNYNDITVVDNFAFNGSQIARLSFNGNKKLTTLKPNAFARLHSLRTLDLSGTSITRLPIVGIENVEELKIEGVATMKTIPSIYELKSLKDAHLTHPFHCCAFKYPKQHDPAGYAQYQANVKQICESGLFPFDTGQLRNDQQNHKRKRRKRSSINDSWSAIFSWPEHLFSYKTYDDEPDKPEDWLIKLNSGLGSTQTQNVPNLAPLQGHRITSSEGVSSDLDNDEDEDDFGTFHETSAELPENSMVQAFCGNISSHKREIFCYPEPNALNPCEDIMGFVWLRVSVWFVVILSISGNLLVIIVLTLSKGGLNVSRFLMCNLAFADICMGLYLLLIASMDLHSVGTYFNFAYDWQYGVGCQIAGFLTVFASHLSIYTLTVITLERWFAITYALHLTKRIGLRQAVQIMLVGWLYSILVSALPLFGISNYSSTSICLPMEVNTIVDKVYLVAVFLLNGMAFVIIVFCYARIYLSLGYETRRCNTRGEMTIAKKMALLVFTDFACWAPVTFFSLTALAGYPLIGVTESKILLVFFFPLNSCANPYLYAIMTAQFRKDFFILLSRCGLCTKRAQQYTVATSVQTQNNTHPIPLLSKSSNGHHFNKSESHIQDDLV</sequence>
<reference evidence="16" key="1">
    <citation type="submission" date="2025-08" db="UniProtKB">
        <authorList>
            <consortium name="RefSeq"/>
        </authorList>
    </citation>
    <scope>IDENTIFICATION</scope>
    <source>
        <tissue evidence="16">Entire body</tissue>
    </source>
</reference>
<dbReference type="FunFam" id="1.20.1070.10:FF:000181">
    <property type="entry name" value="Thyrotropin receptor"/>
    <property type="match status" value="1"/>
</dbReference>
<evidence type="ECO:0000256" key="2">
    <source>
        <dbReference type="ARBA" id="ARBA00010663"/>
    </source>
</evidence>
<keyword evidence="6" id="KW-0677">Repeat</keyword>
<feature type="transmembrane region" description="Helical" evidence="13">
    <location>
        <begin position="750"/>
        <end position="770"/>
    </location>
</feature>